<feature type="compositionally biased region" description="Low complexity" evidence="4">
    <location>
        <begin position="110"/>
        <end position="119"/>
    </location>
</feature>
<dbReference type="Pfam" id="PF03024">
    <property type="entry name" value="Folate_rec"/>
    <property type="match status" value="1"/>
</dbReference>
<feature type="compositionally biased region" description="Polar residues" evidence="4">
    <location>
        <begin position="99"/>
        <end position="109"/>
    </location>
</feature>
<feature type="chain" id="PRO_5004044809" description="Folate receptor-like domain-containing protein" evidence="5">
    <location>
        <begin position="34"/>
        <end position="210"/>
    </location>
</feature>
<evidence type="ECO:0000256" key="4">
    <source>
        <dbReference type="SAM" id="MobiDB-lite"/>
    </source>
</evidence>
<sequence>TLPSCHRIQRLTWPSWWLTQLLLLQVGAATVSAAQPRTELLNICMDVKPRKEKPRPENKLHKRKNPCCFANITWEAQKGISHLYRLNWDHCGQTAPACSTSSRTPTSMSAPPGALGPAGEPQLAQRRAEAGWAVCTAGKAATLPKPMRTTVTKARTGCQDKSGTQWELPAPLPFLLPCTCRSVQATTAEAVAPASRYGLTQHRAIPTGTW</sequence>
<dbReference type="PANTHER" id="PTHR10517:SF15">
    <property type="entry name" value="FOLATE RECEPTOR ALPHA"/>
    <property type="match status" value="1"/>
</dbReference>
<protein>
    <recommendedName>
        <fullName evidence="6">Folate receptor-like domain-containing protein</fullName>
    </recommendedName>
</protein>
<comment type="similarity">
    <text evidence="1">Belongs to the folate receptor family.</text>
</comment>
<dbReference type="AlphaFoldDB" id="M3YEQ8"/>
<accession>M3YEQ8</accession>
<dbReference type="GO" id="GO:0009897">
    <property type="term" value="C:external side of plasma membrane"/>
    <property type="evidence" value="ECO:0007669"/>
    <property type="project" value="TreeGrafter"/>
</dbReference>
<name>M3YEQ8_MUSPF</name>
<organism evidence="7">
    <name type="scientific">Mustela putorius furo</name>
    <name type="common">European domestic ferret</name>
    <name type="synonym">Mustela furo</name>
    <dbReference type="NCBI Taxonomy" id="9669"/>
    <lineage>
        <taxon>Eukaryota</taxon>
        <taxon>Metazoa</taxon>
        <taxon>Chordata</taxon>
        <taxon>Craniata</taxon>
        <taxon>Vertebrata</taxon>
        <taxon>Euteleostomi</taxon>
        <taxon>Mammalia</taxon>
        <taxon>Eutheria</taxon>
        <taxon>Laurasiatheria</taxon>
        <taxon>Carnivora</taxon>
        <taxon>Caniformia</taxon>
        <taxon>Musteloidea</taxon>
        <taxon>Mustelidae</taxon>
        <taxon>Mustelinae</taxon>
        <taxon>Mustela</taxon>
    </lineage>
</organism>
<dbReference type="PANTHER" id="PTHR10517">
    <property type="entry name" value="FOLATE RECEPTOR"/>
    <property type="match status" value="1"/>
</dbReference>
<dbReference type="InterPro" id="IPR018143">
    <property type="entry name" value="Folate_rcpt-like"/>
</dbReference>
<evidence type="ECO:0000256" key="1">
    <source>
        <dbReference type="ARBA" id="ARBA00007932"/>
    </source>
</evidence>
<dbReference type="InParanoid" id="M3YEQ8"/>
<proteinExistence type="inferred from homology"/>
<feature type="region of interest" description="Disordered" evidence="4">
    <location>
        <begin position="99"/>
        <end position="123"/>
    </location>
</feature>
<evidence type="ECO:0000313" key="7">
    <source>
        <dbReference type="Ensembl" id="ENSMPUP00000009815.1"/>
    </source>
</evidence>
<dbReference type="GO" id="GO:0038023">
    <property type="term" value="F:signaling receptor activity"/>
    <property type="evidence" value="ECO:0007669"/>
    <property type="project" value="TreeGrafter"/>
</dbReference>
<dbReference type="OMA" id="ANITWEA"/>
<evidence type="ECO:0000259" key="6">
    <source>
        <dbReference type="Pfam" id="PF03024"/>
    </source>
</evidence>
<dbReference type="GO" id="GO:0035036">
    <property type="term" value="P:sperm-egg recognition"/>
    <property type="evidence" value="ECO:0007669"/>
    <property type="project" value="TreeGrafter"/>
</dbReference>
<dbReference type="InterPro" id="IPR004269">
    <property type="entry name" value="Folate_rcpt"/>
</dbReference>
<dbReference type="HOGENOM" id="CLU_1199475_0_0_1"/>
<dbReference type="Ensembl" id="ENSMPUT00000009974.1">
    <property type="protein sequence ID" value="ENSMPUP00000009815.1"/>
    <property type="gene ID" value="ENSMPUG00000009889.1"/>
</dbReference>
<evidence type="ECO:0000256" key="5">
    <source>
        <dbReference type="SAM" id="SignalP"/>
    </source>
</evidence>
<reference evidence="7" key="1">
    <citation type="submission" date="2024-06" db="UniProtKB">
        <authorList>
            <consortium name="Ensembl"/>
        </authorList>
    </citation>
    <scope>IDENTIFICATION</scope>
</reference>
<dbReference type="EMBL" id="AEYP01016756">
    <property type="status" value="NOT_ANNOTATED_CDS"/>
    <property type="molecule type" value="Genomic_DNA"/>
</dbReference>
<feature type="signal peptide" evidence="5">
    <location>
        <begin position="1"/>
        <end position="33"/>
    </location>
</feature>
<dbReference type="GO" id="GO:0007155">
    <property type="term" value="P:cell adhesion"/>
    <property type="evidence" value="ECO:0007669"/>
    <property type="project" value="TreeGrafter"/>
</dbReference>
<dbReference type="GO" id="GO:0007342">
    <property type="term" value="P:fusion of sperm to egg plasma membrane involved in single fertilization"/>
    <property type="evidence" value="ECO:0007669"/>
    <property type="project" value="TreeGrafter"/>
</dbReference>
<keyword evidence="2 5" id="KW-0732">Signal</keyword>
<evidence type="ECO:0000256" key="3">
    <source>
        <dbReference type="ARBA" id="ARBA00023157"/>
    </source>
</evidence>
<feature type="domain" description="Folate receptor-like" evidence="6">
    <location>
        <begin position="43"/>
        <end position="100"/>
    </location>
</feature>
<evidence type="ECO:0000256" key="2">
    <source>
        <dbReference type="ARBA" id="ARBA00022729"/>
    </source>
</evidence>
<keyword evidence="3" id="KW-1015">Disulfide bond</keyword>